<proteinExistence type="predicted"/>
<evidence type="ECO:0000313" key="2">
    <source>
        <dbReference type="Proteomes" id="UP001164768"/>
    </source>
</evidence>
<dbReference type="RefSeq" id="WP_260158780.1">
    <property type="nucleotide sequence ID" value="NZ_CP113117.1"/>
</dbReference>
<dbReference type="AlphaFoldDB" id="A0AB38X6A1"/>
<evidence type="ECO:0000313" key="1">
    <source>
        <dbReference type="EMBL" id="WAD02115.1"/>
    </source>
</evidence>
<reference evidence="1" key="1">
    <citation type="submission" date="2022-11" db="EMBL/GenBank/DDBJ databases">
        <title>Whole genome sequence of Levilactobacillus brevis SMB091.</title>
        <authorList>
            <person name="Kim J.-M."/>
            <person name="Kim O.-C."/>
            <person name="Choi Y.H."/>
            <person name="Han N.S."/>
            <person name="Hurh B."/>
        </authorList>
    </citation>
    <scope>NUCLEOTIDE SEQUENCE</scope>
    <source>
        <strain evidence="1">SMB091</strain>
    </source>
</reference>
<sequence length="155" mass="16859">MTLIANGEEAYKILIGDDTFIDQKGVWLPCKSGPSFTNPTPILMHYDSESGVTSLLGQAYLKTPSTYSLDEDIFVLPNGYHFTGIDQAFPFGWGGSLTTYGAYLSLSSNTTVHAKHYLGTGSDSYLRAYQVCFGDVMSSVISNSKVWTTTTIAPD</sequence>
<gene>
    <name evidence="1" type="ORF">ORR04_02645</name>
</gene>
<name>A0AB38X6A1_LEVBR</name>
<dbReference type="Proteomes" id="UP001164768">
    <property type="component" value="Chromosome"/>
</dbReference>
<organism evidence="1 2">
    <name type="scientific">Levilactobacillus brevis</name>
    <name type="common">Lactobacillus brevis</name>
    <dbReference type="NCBI Taxonomy" id="1580"/>
    <lineage>
        <taxon>Bacteria</taxon>
        <taxon>Bacillati</taxon>
        <taxon>Bacillota</taxon>
        <taxon>Bacilli</taxon>
        <taxon>Lactobacillales</taxon>
        <taxon>Lactobacillaceae</taxon>
        <taxon>Levilactobacillus</taxon>
    </lineage>
</organism>
<accession>A0AB38X6A1</accession>
<dbReference type="EMBL" id="CP113117">
    <property type="protein sequence ID" value="WAD02115.1"/>
    <property type="molecule type" value="Genomic_DNA"/>
</dbReference>
<protein>
    <submittedName>
        <fullName evidence="1">Uncharacterized protein</fullName>
    </submittedName>
</protein>